<sequence>MASSTKSTPTRVPQHGSQNISDEQHDDLNAWLQAVGAFLVYTATWGLLSAYGSYEKYYETTLLSSTPSTTIAWVGTLQGVILILGGVVTGPIFDRGYIRELLVIGTMTTVLGVMMLSLAHKYYQVLLAQGVCVGVGSAILYVPSISLVASRFQQRRPLAVFIATSGTAIGGTIYPIIFSTLQPRLGFSWATRVLGFVTLGELIIAMAIILPRTRRKALYHVRSVLDPTAFHDPAFMAFCLALFLMWIAYWVPFFLLPTFAQFKAGVSSNLSFYVLVICNASTLPGRYLAVPVSTRFGPALTMSGFALASSVLLFGWICVKSIASTIVWVVLIALFMGPLAVLYPIIVPHLSPDKDFVGTRIDGFNIADSDLVRCIANDQIALFNQPSDDEGEEREYVWQDGCMWISRLVPDSGLQKGHFGNYTRVPTAFAHKRQLSDDAVEMATMPLVYMTAVYAFKHVTNLKNGRTVLIQSGTGGLGLAGIQLARAKGAEVYATVSTKEKVRFFNEIGIPSSHIFSSRDISDLTRAMAKLPEGFDVILSTWRGEMLYTSLNALAPLGHLIDLGRMDIQDSKLISLELFQKSTTFPSFDLTVILDSDPSVGTKLIQAIDKHYRAGSICPIRPYTPTDISQLDQVLFTFSKGVGLIAPKPKPSSRLLKNEGLPIRVVTCDVSNKEQVVDAINQASLHRSVKGIVHSAVSYQGLSFNDLTVEQWRQDLAAKVNSTMNLHEASSCLPLDFFVMTTFVEPVFAPATQSAYTAANNFQDYFACYRRQCGLPASTASFGLVSDVGHLSSNSVAADLFARNRVLTITEHQFLSQLEPALLNNGADDTTEMVARESLLDTAGTVRTTCPRWYGDGRVSQIMRGFYDAQKHVNSAETAASAAEGGGRPATVSLRSKFEESVKAGPDERAKTLDLITEGITTTMAEMLFIEKSGINPGKSVAEQGVDCLIAAKLCN</sequence>
<feature type="transmembrane region" description="Helical" evidence="3">
    <location>
        <begin position="326"/>
        <end position="346"/>
    </location>
</feature>
<evidence type="ECO:0000256" key="1">
    <source>
        <dbReference type="ARBA" id="ARBA00004141"/>
    </source>
</evidence>
<feature type="transmembrane region" description="Helical" evidence="3">
    <location>
        <begin position="126"/>
        <end position="149"/>
    </location>
</feature>
<dbReference type="SUPFAM" id="SSF103473">
    <property type="entry name" value="MFS general substrate transporter"/>
    <property type="match status" value="1"/>
</dbReference>
<evidence type="ECO:0000256" key="3">
    <source>
        <dbReference type="SAM" id="Phobius"/>
    </source>
</evidence>
<dbReference type="Gene3D" id="3.40.50.720">
    <property type="entry name" value="NAD(P)-binding Rossmann-like Domain"/>
    <property type="match status" value="1"/>
</dbReference>
<dbReference type="GO" id="GO:0044550">
    <property type="term" value="P:secondary metabolite biosynthetic process"/>
    <property type="evidence" value="ECO:0007669"/>
    <property type="project" value="TreeGrafter"/>
</dbReference>
<feature type="transmembrane region" description="Helical" evidence="3">
    <location>
        <begin position="296"/>
        <end position="319"/>
    </location>
</feature>
<evidence type="ECO:0000313" key="6">
    <source>
        <dbReference type="EMBL" id="CRG92866.1"/>
    </source>
</evidence>
<dbReference type="Pfam" id="PF07690">
    <property type="entry name" value="MFS_1"/>
    <property type="match status" value="1"/>
</dbReference>
<feature type="transmembrane region" description="Helical" evidence="3">
    <location>
        <begin position="71"/>
        <end position="89"/>
    </location>
</feature>
<dbReference type="GO" id="GO:0016020">
    <property type="term" value="C:membrane"/>
    <property type="evidence" value="ECO:0007669"/>
    <property type="project" value="UniProtKB-SubCell"/>
</dbReference>
<reference evidence="6 7" key="1">
    <citation type="submission" date="2015-04" db="EMBL/GenBank/DDBJ databases">
        <authorList>
            <person name="Syromyatnikov M.Y."/>
            <person name="Popov V.N."/>
        </authorList>
    </citation>
    <scope>NUCLEOTIDE SEQUENCE [LARGE SCALE GENOMIC DNA]</scope>
    <source>
        <strain evidence="6">WF-38-12</strain>
    </source>
</reference>
<keyword evidence="7" id="KW-1185">Reference proteome</keyword>
<keyword evidence="3" id="KW-0472">Membrane</keyword>
<dbReference type="InterPro" id="IPR011701">
    <property type="entry name" value="MFS"/>
</dbReference>
<comment type="subcellular location">
    <subcellularLocation>
        <location evidence="1">Membrane</location>
        <topology evidence="1">Multi-pass membrane protein</topology>
    </subcellularLocation>
</comment>
<organism evidence="6 7">
    <name type="scientific">Talaromyces islandicus</name>
    <name type="common">Penicillium islandicum</name>
    <dbReference type="NCBI Taxonomy" id="28573"/>
    <lineage>
        <taxon>Eukaryota</taxon>
        <taxon>Fungi</taxon>
        <taxon>Dikarya</taxon>
        <taxon>Ascomycota</taxon>
        <taxon>Pezizomycotina</taxon>
        <taxon>Eurotiomycetes</taxon>
        <taxon>Eurotiomycetidae</taxon>
        <taxon>Eurotiales</taxon>
        <taxon>Trichocomaceae</taxon>
        <taxon>Talaromyces</taxon>
        <taxon>Talaromyces sect. Islandici</taxon>
    </lineage>
</organism>
<dbReference type="Pfam" id="PF00107">
    <property type="entry name" value="ADH_zinc_N"/>
    <property type="match status" value="1"/>
</dbReference>
<evidence type="ECO:0000259" key="4">
    <source>
        <dbReference type="SMART" id="SM00822"/>
    </source>
</evidence>
<dbReference type="GO" id="GO:0022857">
    <property type="term" value="F:transmembrane transporter activity"/>
    <property type="evidence" value="ECO:0007669"/>
    <property type="project" value="InterPro"/>
</dbReference>
<dbReference type="GO" id="GO:0016491">
    <property type="term" value="F:oxidoreductase activity"/>
    <property type="evidence" value="ECO:0007669"/>
    <property type="project" value="InterPro"/>
</dbReference>
<dbReference type="InterPro" id="IPR013149">
    <property type="entry name" value="ADH-like_C"/>
</dbReference>
<dbReference type="SUPFAM" id="SSF51735">
    <property type="entry name" value="NAD(P)-binding Rossmann-fold domains"/>
    <property type="match status" value="2"/>
</dbReference>
<evidence type="ECO:0000256" key="2">
    <source>
        <dbReference type="SAM" id="MobiDB-lite"/>
    </source>
</evidence>
<accession>A0A0U1MD41</accession>
<dbReference type="CDD" id="cd05195">
    <property type="entry name" value="enoyl_red"/>
    <property type="match status" value="1"/>
</dbReference>
<keyword evidence="3" id="KW-0812">Transmembrane</keyword>
<evidence type="ECO:0000313" key="7">
    <source>
        <dbReference type="Proteomes" id="UP000054383"/>
    </source>
</evidence>
<dbReference type="InterPro" id="IPR057326">
    <property type="entry name" value="KR_dom"/>
</dbReference>
<dbReference type="InterPro" id="IPR036291">
    <property type="entry name" value="NAD(P)-bd_dom_sf"/>
</dbReference>
<gene>
    <name evidence="6" type="ORF">PISL3812_09939</name>
</gene>
<evidence type="ECO:0000259" key="5">
    <source>
        <dbReference type="SMART" id="SM00829"/>
    </source>
</evidence>
<feature type="transmembrane region" description="Helical" evidence="3">
    <location>
        <begin position="30"/>
        <end position="51"/>
    </location>
</feature>
<dbReference type="AlphaFoldDB" id="A0A0U1MD41"/>
<feature type="domain" description="Enoyl reductase (ER)" evidence="5">
    <location>
        <begin position="337"/>
        <end position="644"/>
    </location>
</feature>
<keyword evidence="3" id="KW-1133">Transmembrane helix</keyword>
<dbReference type="Gene3D" id="3.90.180.10">
    <property type="entry name" value="Medium-chain alcohol dehydrogenases, catalytic domain"/>
    <property type="match status" value="1"/>
</dbReference>
<dbReference type="EMBL" id="CVMT01000023">
    <property type="protein sequence ID" value="CRG92866.1"/>
    <property type="molecule type" value="Genomic_DNA"/>
</dbReference>
<dbReference type="InterPro" id="IPR050091">
    <property type="entry name" value="PKS_NRPS_Biosynth_Enz"/>
</dbReference>
<proteinExistence type="predicted"/>
<dbReference type="PANTHER" id="PTHR43775">
    <property type="entry name" value="FATTY ACID SYNTHASE"/>
    <property type="match status" value="1"/>
</dbReference>
<feature type="transmembrane region" description="Helical" evidence="3">
    <location>
        <begin position="101"/>
        <end position="120"/>
    </location>
</feature>
<dbReference type="Proteomes" id="UP000054383">
    <property type="component" value="Unassembled WGS sequence"/>
</dbReference>
<dbReference type="Gene3D" id="1.20.1250.20">
    <property type="entry name" value="MFS general substrate transporter like domains"/>
    <property type="match status" value="1"/>
</dbReference>
<feature type="transmembrane region" description="Helical" evidence="3">
    <location>
        <begin position="158"/>
        <end position="177"/>
    </location>
</feature>
<dbReference type="InterPro" id="IPR036259">
    <property type="entry name" value="MFS_trans_sf"/>
</dbReference>
<dbReference type="GO" id="GO:0004312">
    <property type="term" value="F:fatty acid synthase activity"/>
    <property type="evidence" value="ECO:0007669"/>
    <property type="project" value="TreeGrafter"/>
</dbReference>
<feature type="transmembrane region" description="Helical" evidence="3">
    <location>
        <begin position="230"/>
        <end position="251"/>
    </location>
</feature>
<dbReference type="InterPro" id="IPR020843">
    <property type="entry name" value="ER"/>
</dbReference>
<dbReference type="PANTHER" id="PTHR43775:SF50">
    <property type="entry name" value="HIGHLY REDUCING POLYKETIDE SYNTHASE SRDA"/>
    <property type="match status" value="1"/>
</dbReference>
<dbReference type="SMART" id="SM00829">
    <property type="entry name" value="PKS_ER"/>
    <property type="match status" value="1"/>
</dbReference>
<feature type="region of interest" description="Disordered" evidence="2">
    <location>
        <begin position="1"/>
        <end position="20"/>
    </location>
</feature>
<dbReference type="SMART" id="SM00822">
    <property type="entry name" value="PKS_KR"/>
    <property type="match status" value="1"/>
</dbReference>
<dbReference type="Pfam" id="PF08659">
    <property type="entry name" value="KR"/>
    <property type="match status" value="1"/>
</dbReference>
<feature type="domain" description="Ketoreductase" evidence="4">
    <location>
        <begin position="641"/>
        <end position="791"/>
    </location>
</feature>
<name>A0A0U1MD41_TALIS</name>
<feature type="transmembrane region" description="Helical" evidence="3">
    <location>
        <begin position="189"/>
        <end position="210"/>
    </location>
</feature>
<dbReference type="InterPro" id="IPR013968">
    <property type="entry name" value="PKS_KR"/>
</dbReference>
<dbReference type="GO" id="GO:0006633">
    <property type="term" value="P:fatty acid biosynthetic process"/>
    <property type="evidence" value="ECO:0007669"/>
    <property type="project" value="TreeGrafter"/>
</dbReference>
<dbReference type="OrthoDB" id="6509908at2759"/>
<protein>
    <submittedName>
        <fullName evidence="6">Putative polyketide synthase 1</fullName>
    </submittedName>
</protein>